<evidence type="ECO:0000259" key="9">
    <source>
        <dbReference type="Pfam" id="PF00501"/>
    </source>
</evidence>
<name>A0A9N9T8N2_DIABA</name>
<keyword evidence="7" id="KW-0460">Magnesium</keyword>
<dbReference type="Pfam" id="PF00501">
    <property type="entry name" value="AMP-binding"/>
    <property type="match status" value="1"/>
</dbReference>
<dbReference type="GO" id="GO:0016405">
    <property type="term" value="F:CoA-ligase activity"/>
    <property type="evidence" value="ECO:0007669"/>
    <property type="project" value="TreeGrafter"/>
</dbReference>
<dbReference type="OrthoDB" id="10253869at2759"/>
<dbReference type="GO" id="GO:0005777">
    <property type="term" value="C:peroxisome"/>
    <property type="evidence" value="ECO:0007669"/>
    <property type="project" value="UniProtKB-SubCell"/>
</dbReference>
<evidence type="ECO:0000313" key="11">
    <source>
        <dbReference type="EMBL" id="CAG9839130.1"/>
    </source>
</evidence>
<dbReference type="Gene3D" id="2.30.38.10">
    <property type="entry name" value="Luciferase, Domain 3"/>
    <property type="match status" value="1"/>
</dbReference>
<evidence type="ECO:0000256" key="7">
    <source>
        <dbReference type="ARBA" id="ARBA00022842"/>
    </source>
</evidence>
<dbReference type="GO" id="GO:0046872">
    <property type="term" value="F:metal ion binding"/>
    <property type="evidence" value="ECO:0007669"/>
    <property type="project" value="UniProtKB-KW"/>
</dbReference>
<keyword evidence="12" id="KW-1185">Reference proteome</keyword>
<organism evidence="11 12">
    <name type="scientific">Diabrotica balteata</name>
    <name type="common">Banded cucumber beetle</name>
    <dbReference type="NCBI Taxonomy" id="107213"/>
    <lineage>
        <taxon>Eukaryota</taxon>
        <taxon>Metazoa</taxon>
        <taxon>Ecdysozoa</taxon>
        <taxon>Arthropoda</taxon>
        <taxon>Hexapoda</taxon>
        <taxon>Insecta</taxon>
        <taxon>Pterygota</taxon>
        <taxon>Neoptera</taxon>
        <taxon>Endopterygota</taxon>
        <taxon>Coleoptera</taxon>
        <taxon>Polyphaga</taxon>
        <taxon>Cucujiformia</taxon>
        <taxon>Chrysomeloidea</taxon>
        <taxon>Chrysomelidae</taxon>
        <taxon>Galerucinae</taxon>
        <taxon>Diabroticina</taxon>
        <taxon>Diabroticites</taxon>
        <taxon>Diabrotica</taxon>
    </lineage>
</organism>
<dbReference type="InterPro" id="IPR045851">
    <property type="entry name" value="AMP-bd_C_sf"/>
</dbReference>
<dbReference type="SUPFAM" id="SSF56801">
    <property type="entry name" value="Acetyl-CoA synthetase-like"/>
    <property type="match status" value="1"/>
</dbReference>
<accession>A0A9N9T8N2</accession>
<evidence type="ECO:0000259" key="10">
    <source>
        <dbReference type="Pfam" id="PF13193"/>
    </source>
</evidence>
<reference evidence="11" key="1">
    <citation type="submission" date="2022-01" db="EMBL/GenBank/DDBJ databases">
        <authorList>
            <person name="King R."/>
        </authorList>
    </citation>
    <scope>NUCLEOTIDE SEQUENCE</scope>
</reference>
<keyword evidence="5" id="KW-0547">Nucleotide-binding</keyword>
<evidence type="ECO:0000256" key="2">
    <source>
        <dbReference type="ARBA" id="ARBA00004275"/>
    </source>
</evidence>
<comment type="similarity">
    <text evidence="3">Belongs to the ATP-dependent AMP-binding enzyme family.</text>
</comment>
<dbReference type="Proteomes" id="UP001153709">
    <property type="component" value="Chromosome 8"/>
</dbReference>
<comment type="cofactor">
    <cofactor evidence="1">
        <name>Mg(2+)</name>
        <dbReference type="ChEBI" id="CHEBI:18420"/>
    </cofactor>
</comment>
<dbReference type="InterPro" id="IPR025110">
    <property type="entry name" value="AMP-bd_C"/>
</dbReference>
<feature type="domain" description="AMP-dependent synthetase/ligase" evidence="9">
    <location>
        <begin position="41"/>
        <end position="405"/>
    </location>
</feature>
<evidence type="ECO:0000256" key="6">
    <source>
        <dbReference type="ARBA" id="ARBA00022840"/>
    </source>
</evidence>
<keyword evidence="6" id="KW-0067">ATP-binding</keyword>
<dbReference type="FunFam" id="3.30.300.30:FF:000007">
    <property type="entry name" value="4-coumarate--CoA ligase 2"/>
    <property type="match status" value="1"/>
</dbReference>
<proteinExistence type="inferred from homology"/>
<keyword evidence="4" id="KW-0479">Metal-binding</keyword>
<dbReference type="PANTHER" id="PTHR24096:SF423">
    <property type="entry name" value="GM05240P"/>
    <property type="match status" value="1"/>
</dbReference>
<dbReference type="Gene3D" id="3.30.300.30">
    <property type="match status" value="1"/>
</dbReference>
<sequence>MVAEEDSFVLYGPKTDIPIPDGLLGNFMYNSLLNTSVKHFCMVDVFSGEKRTYRSLLEDSCTLAQALRNFGLQPNTIVSISSENNVRFFEAVLASLYVGATVAPINHVYTEDELRHVLTLYRPEIIFCSKTTIKKFWNLQKEFSFIKKLIIIYGDEAFGVENIQSFKKRFLGSDIIRPELFKPYNEEDPVDHLAFILSSSGTTGLPKGVMLTDRNFLVRIAQSRHEDFSIGPLHGHTTLALMPFFHGFGLNVMINGLANKEELAIMKHFDEDIFLKTVQDYKISTLLIAPPLAVFLAKSPKVDKYDLRSVKEILSGAAPLSKETESALHNRLRNLNSVRQAYGLTESTLAVTSGRRFDKVKRGCSGSVITYMAIAIKDPESGKSLGPHQVGEVCIKGPLVMKGYFRNPEATRQTVTSDGWLKSGDLGYYDEEKYLFIVDRLKELIKYKGFQVAPAELEAVILNHPKVLDVGVVGAPDELAGELPLAFVVKRPGVDLTEKELQTFVSKKVSPQKRLRGGIIFIDAIPKNPSGKILRRELRKLVPKHTVQRESKL</sequence>
<dbReference type="PANTHER" id="PTHR24096">
    <property type="entry name" value="LONG-CHAIN-FATTY-ACID--COA LIGASE"/>
    <property type="match status" value="1"/>
</dbReference>
<dbReference type="Pfam" id="PF13193">
    <property type="entry name" value="AMP-binding_C"/>
    <property type="match status" value="1"/>
</dbReference>
<evidence type="ECO:0000256" key="3">
    <source>
        <dbReference type="ARBA" id="ARBA00006432"/>
    </source>
</evidence>
<evidence type="ECO:0000256" key="5">
    <source>
        <dbReference type="ARBA" id="ARBA00022741"/>
    </source>
</evidence>
<keyword evidence="8" id="KW-0576">Peroxisome</keyword>
<dbReference type="EMBL" id="OU898283">
    <property type="protein sequence ID" value="CAG9839130.1"/>
    <property type="molecule type" value="Genomic_DNA"/>
</dbReference>
<evidence type="ECO:0000313" key="12">
    <source>
        <dbReference type="Proteomes" id="UP001153709"/>
    </source>
</evidence>
<evidence type="ECO:0008006" key="13">
    <source>
        <dbReference type="Google" id="ProtNLM"/>
    </source>
</evidence>
<feature type="domain" description="AMP-binding enzyme C-terminal" evidence="10">
    <location>
        <begin position="456"/>
        <end position="532"/>
    </location>
</feature>
<dbReference type="Gene3D" id="3.40.50.980">
    <property type="match status" value="2"/>
</dbReference>
<protein>
    <recommendedName>
        <fullName evidence="13">Luciferin 4-monooxygenase</fullName>
    </recommendedName>
</protein>
<evidence type="ECO:0000256" key="1">
    <source>
        <dbReference type="ARBA" id="ARBA00001946"/>
    </source>
</evidence>
<gene>
    <name evidence="11" type="ORF">DIABBA_LOCUS11930</name>
</gene>
<evidence type="ECO:0000256" key="8">
    <source>
        <dbReference type="ARBA" id="ARBA00023140"/>
    </source>
</evidence>
<evidence type="ECO:0000256" key="4">
    <source>
        <dbReference type="ARBA" id="ARBA00022723"/>
    </source>
</evidence>
<comment type="subcellular location">
    <subcellularLocation>
        <location evidence="2">Peroxisome</location>
    </subcellularLocation>
</comment>
<dbReference type="AlphaFoldDB" id="A0A9N9T8N2"/>
<dbReference type="GO" id="GO:0005524">
    <property type="term" value="F:ATP binding"/>
    <property type="evidence" value="ECO:0007669"/>
    <property type="project" value="UniProtKB-KW"/>
</dbReference>
<dbReference type="InterPro" id="IPR000873">
    <property type="entry name" value="AMP-dep_synth/lig_dom"/>
</dbReference>